<dbReference type="GO" id="GO:0006281">
    <property type="term" value="P:DNA repair"/>
    <property type="evidence" value="ECO:0007669"/>
    <property type="project" value="InterPro"/>
</dbReference>
<evidence type="ECO:0000256" key="1">
    <source>
        <dbReference type="ARBA" id="ARBA00007572"/>
    </source>
</evidence>
<dbReference type="NCBIfam" id="TIGR02779">
    <property type="entry name" value="NHEJ_ligase_lig"/>
    <property type="match status" value="1"/>
</dbReference>
<evidence type="ECO:0000256" key="3">
    <source>
        <dbReference type="ARBA" id="ARBA00022598"/>
    </source>
</evidence>
<dbReference type="CDD" id="cd07906">
    <property type="entry name" value="Adenylation_DNA_ligase_LigD_LigC"/>
    <property type="match status" value="1"/>
</dbReference>
<dbReference type="PROSITE" id="PS00333">
    <property type="entry name" value="DNA_LIGASE_A2"/>
    <property type="match status" value="1"/>
</dbReference>
<dbReference type="Gene3D" id="3.30.470.30">
    <property type="entry name" value="DNA ligase/mRNA capping enzyme"/>
    <property type="match status" value="1"/>
</dbReference>
<dbReference type="Gene3D" id="2.40.50.140">
    <property type="entry name" value="Nucleic acid-binding proteins"/>
    <property type="match status" value="1"/>
</dbReference>
<protein>
    <recommendedName>
        <fullName evidence="2">DNA ligase (ATP)</fullName>
        <ecNumber evidence="2">6.5.1.1</ecNumber>
    </recommendedName>
</protein>
<dbReference type="PANTHER" id="PTHR45674">
    <property type="entry name" value="DNA LIGASE 1/3 FAMILY MEMBER"/>
    <property type="match status" value="1"/>
</dbReference>
<evidence type="ECO:0000313" key="7">
    <source>
        <dbReference type="Proteomes" id="UP000185934"/>
    </source>
</evidence>
<dbReference type="KEGG" id="dfo:Dform_00676"/>
<dbReference type="InterPro" id="IPR012310">
    <property type="entry name" value="DNA_ligase_ATP-dep_cent"/>
</dbReference>
<dbReference type="GO" id="GO:0005524">
    <property type="term" value="F:ATP binding"/>
    <property type="evidence" value="ECO:0007669"/>
    <property type="project" value="InterPro"/>
</dbReference>
<dbReference type="GO" id="GO:0006310">
    <property type="term" value="P:DNA recombination"/>
    <property type="evidence" value="ECO:0007669"/>
    <property type="project" value="InterPro"/>
</dbReference>
<dbReference type="InterPro" id="IPR016059">
    <property type="entry name" value="DNA_ligase_ATP-dep_CS"/>
</dbReference>
<dbReference type="AlphaFoldDB" id="A0A1P8F6C5"/>
<reference evidence="7" key="1">
    <citation type="submission" date="2016-11" db="EMBL/GenBank/DDBJ databases">
        <title>Dehalogenimonas formicexedens sp. nov., a chlorinated alkane respiring bacterium isolated from contaminated groundwater.</title>
        <authorList>
            <person name="Key T.A."/>
            <person name="Bowman K.S."/>
            <person name="Lee I."/>
            <person name="Chun J."/>
            <person name="Albuquerque L."/>
            <person name="da Costa M.S."/>
            <person name="Rainey F.A."/>
            <person name="Moe W.M."/>
        </authorList>
    </citation>
    <scope>NUCLEOTIDE SEQUENCE [LARGE SCALE GENOMIC DNA]</scope>
    <source>
        <strain evidence="7">NSZ-14</strain>
    </source>
</reference>
<dbReference type="EC" id="6.5.1.1" evidence="2"/>
<gene>
    <name evidence="6" type="primary">ligD</name>
    <name evidence="6" type="ORF">Dform_00676</name>
</gene>
<dbReference type="PROSITE" id="PS50160">
    <property type="entry name" value="DNA_LIGASE_A3"/>
    <property type="match status" value="1"/>
</dbReference>
<dbReference type="PANTHER" id="PTHR45674:SF4">
    <property type="entry name" value="DNA LIGASE 1"/>
    <property type="match status" value="1"/>
</dbReference>
<sequence>MPERLAPMLATLTEKPFTDPDWYFEPKLDGYRIVVFVRNGESRLQSRHFQDYTGHFPSIAKEMSQQPVKEAIFDGELVALDENGKPCFQCLQQHLIQQRENIVSGYLVLYYAFDLLYLDGFDLTALAQSERAGLLKTALRPGKSVKAISRFEGDGAEIFKAAIEAGFEGIIAKRRDAPYQEGKRSNDWLKIKGTLADEFIIAGYTSGQGARSGAFGSLVLAQYDDNKRLAHAGNVGTGFDERLLEDLKAKMDKLTTGKSPFDARIPFENKTTWLKPELVAEVKYAERTRDGILRHPVFLRLRDDKPATDVKAQKILRSEK</sequence>
<organism evidence="6 7">
    <name type="scientific">Dehalogenimonas formicexedens</name>
    <dbReference type="NCBI Taxonomy" id="1839801"/>
    <lineage>
        <taxon>Bacteria</taxon>
        <taxon>Bacillati</taxon>
        <taxon>Chloroflexota</taxon>
        <taxon>Dehalococcoidia</taxon>
        <taxon>Dehalococcoidales</taxon>
        <taxon>Dehalococcoidaceae</taxon>
        <taxon>Dehalogenimonas</taxon>
    </lineage>
</organism>
<dbReference type="OrthoDB" id="9802472at2"/>
<dbReference type="SUPFAM" id="SSF50249">
    <property type="entry name" value="Nucleic acid-binding proteins"/>
    <property type="match status" value="1"/>
</dbReference>
<dbReference type="Proteomes" id="UP000185934">
    <property type="component" value="Chromosome"/>
</dbReference>
<dbReference type="RefSeq" id="WP_076005052.1">
    <property type="nucleotide sequence ID" value="NZ_CP018258.1"/>
</dbReference>
<comment type="catalytic activity">
    <reaction evidence="4">
        <text>ATP + (deoxyribonucleotide)n-3'-hydroxyl + 5'-phospho-(deoxyribonucleotide)m = (deoxyribonucleotide)n+m + AMP + diphosphate.</text>
        <dbReference type="EC" id="6.5.1.1"/>
    </reaction>
</comment>
<evidence type="ECO:0000256" key="2">
    <source>
        <dbReference type="ARBA" id="ARBA00012727"/>
    </source>
</evidence>
<comment type="similarity">
    <text evidence="1">Belongs to the ATP-dependent DNA ligase family.</text>
</comment>
<dbReference type="Pfam" id="PF01068">
    <property type="entry name" value="DNA_ligase_A_M"/>
    <property type="match status" value="1"/>
</dbReference>
<dbReference type="CDD" id="cd07971">
    <property type="entry name" value="OBF_DNA_ligase_LigD"/>
    <property type="match status" value="1"/>
</dbReference>
<accession>A0A1P8F6C5</accession>
<keyword evidence="7" id="KW-1185">Reference proteome</keyword>
<name>A0A1P8F6C5_9CHLR</name>
<keyword evidence="3 6" id="KW-0436">Ligase</keyword>
<dbReference type="EMBL" id="CP018258">
    <property type="protein sequence ID" value="APV44031.1"/>
    <property type="molecule type" value="Genomic_DNA"/>
</dbReference>
<evidence type="ECO:0000313" key="6">
    <source>
        <dbReference type="EMBL" id="APV44031.1"/>
    </source>
</evidence>
<evidence type="ECO:0000256" key="4">
    <source>
        <dbReference type="ARBA" id="ARBA00034003"/>
    </source>
</evidence>
<dbReference type="InterPro" id="IPR012340">
    <property type="entry name" value="NA-bd_OB-fold"/>
</dbReference>
<dbReference type="SUPFAM" id="SSF56091">
    <property type="entry name" value="DNA ligase/mRNA capping enzyme, catalytic domain"/>
    <property type="match status" value="1"/>
</dbReference>
<dbReference type="Pfam" id="PF04679">
    <property type="entry name" value="DNA_ligase_A_C"/>
    <property type="match status" value="1"/>
</dbReference>
<dbReference type="GO" id="GO:0003910">
    <property type="term" value="F:DNA ligase (ATP) activity"/>
    <property type="evidence" value="ECO:0007669"/>
    <property type="project" value="UniProtKB-EC"/>
</dbReference>
<dbReference type="InterPro" id="IPR014146">
    <property type="entry name" value="LigD_ligase_dom"/>
</dbReference>
<proteinExistence type="inferred from homology"/>
<evidence type="ECO:0000259" key="5">
    <source>
        <dbReference type="PROSITE" id="PS50160"/>
    </source>
</evidence>
<dbReference type="InterPro" id="IPR050191">
    <property type="entry name" value="ATP-dep_DNA_ligase"/>
</dbReference>
<feature type="domain" description="ATP-dependent DNA ligase family profile" evidence="5">
    <location>
        <begin position="108"/>
        <end position="224"/>
    </location>
</feature>
<dbReference type="Gene3D" id="3.30.1490.70">
    <property type="match status" value="1"/>
</dbReference>
<dbReference type="InterPro" id="IPR012309">
    <property type="entry name" value="DNA_ligase_ATP-dep_C"/>
</dbReference>
<dbReference type="STRING" id="1839801.Dform_00676"/>